<dbReference type="InterPro" id="IPR021880">
    <property type="entry name" value="DUF3489"/>
</dbReference>
<accession>A0A6I6MKP0</accession>
<protein>
    <recommendedName>
        <fullName evidence="4">DUF3489 domain-containing protein</fullName>
    </recommendedName>
</protein>
<gene>
    <name evidence="2" type="ORF">DSM104635_00336</name>
</gene>
<evidence type="ECO:0008006" key="4">
    <source>
        <dbReference type="Google" id="ProtNLM"/>
    </source>
</evidence>
<sequence length="97" mass="10235">MAAKSKRARTAAKLTKKAVRAPRSKTSNKAPVSKLERVIAALRAPKGATISDLMELTGWQAHSVRGAISGALKKQHGLAIASTKSGDERVYRIGGAQ</sequence>
<dbReference type="EMBL" id="CP047045">
    <property type="protein sequence ID" value="QGZ93524.1"/>
    <property type="molecule type" value="Genomic_DNA"/>
</dbReference>
<proteinExistence type="predicted"/>
<evidence type="ECO:0000256" key="1">
    <source>
        <dbReference type="SAM" id="MobiDB-lite"/>
    </source>
</evidence>
<dbReference type="Pfam" id="PF11994">
    <property type="entry name" value="DUF3489"/>
    <property type="match status" value="1"/>
</dbReference>
<keyword evidence="3" id="KW-1185">Reference proteome</keyword>
<dbReference type="AlphaFoldDB" id="A0A6I6MKP0"/>
<name>A0A6I6MKP0_9CAUL</name>
<feature type="region of interest" description="Disordered" evidence="1">
    <location>
        <begin position="1"/>
        <end position="32"/>
    </location>
</feature>
<dbReference type="KEGG" id="tsv:DSM104635_00336"/>
<dbReference type="Proteomes" id="UP000431269">
    <property type="component" value="Chromosome"/>
</dbReference>
<organism evidence="2 3">
    <name type="scientific">Terricaulis silvestris</name>
    <dbReference type="NCBI Taxonomy" id="2686094"/>
    <lineage>
        <taxon>Bacteria</taxon>
        <taxon>Pseudomonadati</taxon>
        <taxon>Pseudomonadota</taxon>
        <taxon>Alphaproteobacteria</taxon>
        <taxon>Caulobacterales</taxon>
        <taxon>Caulobacteraceae</taxon>
        <taxon>Terricaulis</taxon>
    </lineage>
</organism>
<reference evidence="3" key="1">
    <citation type="submission" date="2019-12" db="EMBL/GenBank/DDBJ databases">
        <title>Complete genome of Terracaulis silvestris 0127_4.</title>
        <authorList>
            <person name="Vieira S."/>
            <person name="Riedel T."/>
            <person name="Sproer C."/>
            <person name="Pascual J."/>
            <person name="Boedeker C."/>
            <person name="Overmann J."/>
        </authorList>
    </citation>
    <scope>NUCLEOTIDE SEQUENCE [LARGE SCALE GENOMIC DNA]</scope>
    <source>
        <strain evidence="3">0127_4</strain>
    </source>
</reference>
<feature type="compositionally biased region" description="Basic residues" evidence="1">
    <location>
        <begin position="1"/>
        <end position="23"/>
    </location>
</feature>
<evidence type="ECO:0000313" key="3">
    <source>
        <dbReference type="Proteomes" id="UP000431269"/>
    </source>
</evidence>
<evidence type="ECO:0000313" key="2">
    <source>
        <dbReference type="EMBL" id="QGZ93524.1"/>
    </source>
</evidence>